<evidence type="ECO:0000313" key="3">
    <source>
        <dbReference type="EMBL" id="PSS00682.1"/>
    </source>
</evidence>
<dbReference type="PANTHER" id="PTHR46929:SF3">
    <property type="entry name" value="MYB_SANT-LIKE DOMAIN-CONTAINING PROTEIN"/>
    <property type="match status" value="1"/>
</dbReference>
<feature type="compositionally biased region" description="Low complexity" evidence="1">
    <location>
        <begin position="409"/>
        <end position="425"/>
    </location>
</feature>
<feature type="compositionally biased region" description="Polar residues" evidence="1">
    <location>
        <begin position="24"/>
        <end position="33"/>
    </location>
</feature>
<dbReference type="Proteomes" id="UP000241462">
    <property type="component" value="Unassembled WGS sequence"/>
</dbReference>
<keyword evidence="4" id="KW-1185">Reference proteome</keyword>
<feature type="compositionally biased region" description="Gly residues" evidence="1">
    <location>
        <begin position="513"/>
        <end position="522"/>
    </location>
</feature>
<dbReference type="InParanoid" id="A0A2T3AJD5"/>
<dbReference type="EMBL" id="KZ678382">
    <property type="protein sequence ID" value="PSS00682.1"/>
    <property type="molecule type" value="Genomic_DNA"/>
</dbReference>
<evidence type="ECO:0000313" key="4">
    <source>
        <dbReference type="Proteomes" id="UP000241462"/>
    </source>
</evidence>
<dbReference type="Pfam" id="PF12776">
    <property type="entry name" value="Myb_DNA-bind_3"/>
    <property type="match status" value="1"/>
</dbReference>
<feature type="compositionally biased region" description="Low complexity" evidence="1">
    <location>
        <begin position="526"/>
        <end position="547"/>
    </location>
</feature>
<evidence type="ECO:0000259" key="2">
    <source>
        <dbReference type="Pfam" id="PF12776"/>
    </source>
</evidence>
<dbReference type="STRING" id="2025994.A0A2T3AJD5"/>
<feature type="compositionally biased region" description="Low complexity" evidence="1">
    <location>
        <begin position="503"/>
        <end position="512"/>
    </location>
</feature>
<accession>A0A2T3AJD5</accession>
<dbReference type="AlphaFoldDB" id="A0A2T3AJD5"/>
<feature type="compositionally biased region" description="Polar residues" evidence="1">
    <location>
        <begin position="243"/>
        <end position="257"/>
    </location>
</feature>
<gene>
    <name evidence="3" type="ORF">BD289DRAFT_19128</name>
</gene>
<name>A0A2T3AJD5_9PEZI</name>
<feature type="domain" description="Myb/SANT-like" evidence="2">
    <location>
        <begin position="42"/>
        <end position="136"/>
    </location>
</feature>
<dbReference type="PANTHER" id="PTHR46929">
    <property type="entry name" value="EXPRESSED PROTEIN"/>
    <property type="match status" value="1"/>
</dbReference>
<protein>
    <submittedName>
        <fullName evidence="3">Myb/SANT-like DNA-binding domain-domain-containing protein</fullName>
    </submittedName>
</protein>
<feature type="region of interest" description="Disordered" evidence="1">
    <location>
        <begin position="167"/>
        <end position="217"/>
    </location>
</feature>
<feature type="region of interest" description="Disordered" evidence="1">
    <location>
        <begin position="1"/>
        <end position="42"/>
    </location>
</feature>
<sequence length="621" mass="66128">MSDDEYGSPEAVQPMAANPGAVATRQNNHSSTPSHRKGPRFSWNPQYEATFFRSLCESVKMGLKDNHSFKPEAWDRACTALADRHNAYPTKSHLINKSDNARKKFRLWRGLREDPEFLYNPQTKIVTANEAAWRAHIEREPLSKSLRNRPFEHEDYMEILFPDVIGSGGAPRRITRPRRRGADALGDMDDMDGSAAGPGDSSNNSLMLLSPATNNQPATFQSGHAAILPATVSSRGTFRTGASAATNRTSVASSSALTPPDDDVPSTMAGVSLSGGPSRKHYLSSGNNAFPGGPSEKRRRTAINHHGSNSNNNFIDLTHSAQHLMNMDSTSNNNNHAQSQDGSIIAAGNNTTSAQAATHQAGVNNHNINGHHLNNVHSSGSVSRQQLSEAMLALNEFVRNFRNPPQQPQQPQQQAQPPVATAAPPSSSYQHATTPSTIVRWQEQAMETFFRDFAEEDADLQIRIGEKVLCDSHKAMMFCQMSEQLRRHWVRRLRELHNRHDTSSTSALTSSGGYAGGSGAGIGHVNTNTNTGTTNTNSSSQTLPSTTGVGGSGANSNNNNAINFGGPSVSSSSAGAGAAVGGVSAGLLNSASLGGVSAGTLLQQQPTIGAGALNLGRNGSG</sequence>
<feature type="region of interest" description="Disordered" evidence="1">
    <location>
        <begin position="401"/>
        <end position="434"/>
    </location>
</feature>
<dbReference type="GO" id="GO:0003677">
    <property type="term" value="F:DNA binding"/>
    <property type="evidence" value="ECO:0007669"/>
    <property type="project" value="UniProtKB-KW"/>
</dbReference>
<organism evidence="3 4">
    <name type="scientific">Coniella lustricola</name>
    <dbReference type="NCBI Taxonomy" id="2025994"/>
    <lineage>
        <taxon>Eukaryota</taxon>
        <taxon>Fungi</taxon>
        <taxon>Dikarya</taxon>
        <taxon>Ascomycota</taxon>
        <taxon>Pezizomycotina</taxon>
        <taxon>Sordariomycetes</taxon>
        <taxon>Sordariomycetidae</taxon>
        <taxon>Diaporthales</taxon>
        <taxon>Schizoparmaceae</taxon>
        <taxon>Coniella</taxon>
    </lineage>
</organism>
<feature type="region of interest" description="Disordered" evidence="1">
    <location>
        <begin position="500"/>
        <end position="554"/>
    </location>
</feature>
<keyword evidence="3" id="KW-0238">DNA-binding</keyword>
<feature type="compositionally biased region" description="Low complexity" evidence="1">
    <location>
        <begin position="193"/>
        <end position="205"/>
    </location>
</feature>
<proteinExistence type="predicted"/>
<reference evidence="3 4" key="1">
    <citation type="journal article" date="2018" name="Mycol. Prog.">
        <title>Coniella lustricola, a new species from submerged detritus.</title>
        <authorList>
            <person name="Raudabaugh D.B."/>
            <person name="Iturriaga T."/>
            <person name="Carver A."/>
            <person name="Mondo S."/>
            <person name="Pangilinan J."/>
            <person name="Lipzen A."/>
            <person name="He G."/>
            <person name="Amirebrahimi M."/>
            <person name="Grigoriev I.V."/>
            <person name="Miller A.N."/>
        </authorList>
    </citation>
    <scope>NUCLEOTIDE SEQUENCE [LARGE SCALE GENOMIC DNA]</scope>
    <source>
        <strain evidence="3 4">B22-T-1</strain>
    </source>
</reference>
<feature type="region of interest" description="Disordered" evidence="1">
    <location>
        <begin position="240"/>
        <end position="314"/>
    </location>
</feature>
<dbReference type="OrthoDB" id="5307821at2759"/>
<dbReference type="InterPro" id="IPR024752">
    <property type="entry name" value="Myb/SANT-like_dom"/>
</dbReference>
<evidence type="ECO:0000256" key="1">
    <source>
        <dbReference type="SAM" id="MobiDB-lite"/>
    </source>
</evidence>